<organism evidence="2 3">
    <name type="scientific">Caligus rogercresseyi</name>
    <name type="common">Sea louse</name>
    <dbReference type="NCBI Taxonomy" id="217165"/>
    <lineage>
        <taxon>Eukaryota</taxon>
        <taxon>Metazoa</taxon>
        <taxon>Ecdysozoa</taxon>
        <taxon>Arthropoda</taxon>
        <taxon>Crustacea</taxon>
        <taxon>Multicrustacea</taxon>
        <taxon>Hexanauplia</taxon>
        <taxon>Copepoda</taxon>
        <taxon>Siphonostomatoida</taxon>
        <taxon>Caligidae</taxon>
        <taxon>Caligus</taxon>
    </lineage>
</organism>
<evidence type="ECO:0000313" key="3">
    <source>
        <dbReference type="Proteomes" id="UP000595437"/>
    </source>
</evidence>
<feature type="region of interest" description="Disordered" evidence="1">
    <location>
        <begin position="1"/>
        <end position="27"/>
    </location>
</feature>
<dbReference type="Proteomes" id="UP000595437">
    <property type="component" value="Chromosome 5"/>
</dbReference>
<gene>
    <name evidence="2" type="ORF">FKW44_008781</name>
</gene>
<proteinExistence type="predicted"/>
<name>A0A7T8KGM0_CALRO</name>
<evidence type="ECO:0000313" key="2">
    <source>
        <dbReference type="EMBL" id="QQP55558.1"/>
    </source>
</evidence>
<evidence type="ECO:0000256" key="1">
    <source>
        <dbReference type="SAM" id="MobiDB-lite"/>
    </source>
</evidence>
<feature type="compositionally biased region" description="Polar residues" evidence="1">
    <location>
        <begin position="1"/>
        <end position="16"/>
    </location>
</feature>
<accession>A0A7T8KGM0</accession>
<protein>
    <submittedName>
        <fullName evidence="2">Uncharacterized protein</fullName>
    </submittedName>
</protein>
<reference evidence="3" key="1">
    <citation type="submission" date="2021-01" db="EMBL/GenBank/DDBJ databases">
        <title>Caligus Genome Assembly.</title>
        <authorList>
            <person name="Gallardo-Escarate C."/>
        </authorList>
    </citation>
    <scope>NUCLEOTIDE SEQUENCE [LARGE SCALE GENOMIC DNA]</scope>
</reference>
<dbReference type="AlphaFoldDB" id="A0A7T8KGM0"/>
<dbReference type="EMBL" id="CP045894">
    <property type="protein sequence ID" value="QQP55558.1"/>
    <property type="molecule type" value="Genomic_DNA"/>
</dbReference>
<keyword evidence="3" id="KW-1185">Reference proteome</keyword>
<sequence>MQIGVRQQKTAPTSHLRSYARPDGHPATMQSVLTTQIWGRDEGTVKNRADEP</sequence>